<dbReference type="KEGG" id="ghi:107921560"/>
<accession>A0A1U8KWT5</accession>
<organism evidence="1 2">
    <name type="scientific">Gossypium hirsutum</name>
    <name type="common">Upland cotton</name>
    <name type="synonym">Gossypium mexicanum</name>
    <dbReference type="NCBI Taxonomy" id="3635"/>
    <lineage>
        <taxon>Eukaryota</taxon>
        <taxon>Viridiplantae</taxon>
        <taxon>Streptophyta</taxon>
        <taxon>Embryophyta</taxon>
        <taxon>Tracheophyta</taxon>
        <taxon>Spermatophyta</taxon>
        <taxon>Magnoliopsida</taxon>
        <taxon>eudicotyledons</taxon>
        <taxon>Gunneridae</taxon>
        <taxon>Pentapetalae</taxon>
        <taxon>rosids</taxon>
        <taxon>malvids</taxon>
        <taxon>Malvales</taxon>
        <taxon>Malvaceae</taxon>
        <taxon>Malvoideae</taxon>
        <taxon>Gossypium</taxon>
    </lineage>
</organism>
<dbReference type="OrthoDB" id="1001852at2759"/>
<name>A0A1U8KWT5_GOSHI</name>
<evidence type="ECO:0000313" key="2">
    <source>
        <dbReference type="RefSeq" id="XP_016706887.1"/>
    </source>
</evidence>
<reference evidence="2" key="2">
    <citation type="submission" date="2025-08" db="UniProtKB">
        <authorList>
            <consortium name="RefSeq"/>
        </authorList>
    </citation>
    <scope>IDENTIFICATION</scope>
</reference>
<proteinExistence type="predicted"/>
<dbReference type="Pfam" id="PF14223">
    <property type="entry name" value="Retrotran_gag_2"/>
    <property type="match status" value="1"/>
</dbReference>
<evidence type="ECO:0000313" key="1">
    <source>
        <dbReference type="Proteomes" id="UP000818029"/>
    </source>
</evidence>
<dbReference type="PANTHER" id="PTHR34676">
    <property type="entry name" value="DUF4219 DOMAIN-CONTAINING PROTEIN-RELATED"/>
    <property type="match status" value="1"/>
</dbReference>
<dbReference type="PANTHER" id="PTHR34676:SF8">
    <property type="entry name" value="TRANSMEMBRANE PROTEIN"/>
    <property type="match status" value="1"/>
</dbReference>
<dbReference type="AlphaFoldDB" id="A0A1U8KWT5"/>
<protein>
    <recommendedName>
        <fullName evidence="3">UBN2 domain-containing protein</fullName>
    </recommendedName>
</protein>
<dbReference type="RefSeq" id="XP_016706887.1">
    <property type="nucleotide sequence ID" value="XM_016851398.1"/>
</dbReference>
<dbReference type="GeneID" id="107921560"/>
<dbReference type="PaxDb" id="3635-A0A1U8KWT5"/>
<dbReference type="Proteomes" id="UP000818029">
    <property type="component" value="Chromosome D01"/>
</dbReference>
<evidence type="ECO:0008006" key="3">
    <source>
        <dbReference type="Google" id="ProtNLM"/>
    </source>
</evidence>
<keyword evidence="1" id="KW-1185">Reference proteome</keyword>
<gene>
    <name evidence="2" type="primary">LOC107921560</name>
</gene>
<sequence length="167" mass="19474">MDDLSIPLKQEEELLVPKSRKEWNEGDKMSIQLNAKAMHSLFCALGLDEYSRISSCLNAKEIWGKLEVTHERTSLVKKSNMGILTFNYETFKIKPQEDIKVMPDRFTFVINRLKSYGKTYPNEKVVRKMLRSLPKSWKAKVIAIEEVKNLETLTLDELIRSLLIHEM</sequence>
<dbReference type="STRING" id="3635.A0A1U8KWT5"/>
<reference evidence="1" key="1">
    <citation type="journal article" date="2020" name="Nat. Genet.">
        <title>Genomic diversifications of five Gossypium allopolyploid species and their impact on cotton improvement.</title>
        <authorList>
            <person name="Chen Z.J."/>
            <person name="Sreedasyam A."/>
            <person name="Ando A."/>
            <person name="Song Q."/>
            <person name="De Santiago L.M."/>
            <person name="Hulse-Kemp A.M."/>
            <person name="Ding M."/>
            <person name="Ye W."/>
            <person name="Kirkbride R.C."/>
            <person name="Jenkins J."/>
            <person name="Plott C."/>
            <person name="Lovell J."/>
            <person name="Lin Y.M."/>
            <person name="Vaughn R."/>
            <person name="Liu B."/>
            <person name="Simpson S."/>
            <person name="Scheffler B.E."/>
            <person name="Wen L."/>
            <person name="Saski C.A."/>
            <person name="Grover C.E."/>
            <person name="Hu G."/>
            <person name="Conover J.L."/>
            <person name="Carlson J.W."/>
            <person name="Shu S."/>
            <person name="Boston L.B."/>
            <person name="Williams M."/>
            <person name="Peterson D.G."/>
            <person name="McGee K."/>
            <person name="Jones D.C."/>
            <person name="Wendel J.F."/>
            <person name="Stelly D.M."/>
            <person name="Grimwood J."/>
            <person name="Schmutz J."/>
        </authorList>
    </citation>
    <scope>NUCLEOTIDE SEQUENCE [LARGE SCALE GENOMIC DNA]</scope>
    <source>
        <strain evidence="1">cv. TM-1</strain>
    </source>
</reference>